<sequence>MIELKVGEKLEFVKPSLRTKMCEGCYYNSGDGCPRGRSILCVRSLSGSHSNHNDAIFKEVEE</sequence>
<evidence type="ECO:0000313" key="1">
    <source>
        <dbReference type="EMBL" id="DAE09323.1"/>
    </source>
</evidence>
<reference evidence="1" key="1">
    <citation type="journal article" date="2021" name="Proc. Natl. Acad. Sci. U.S.A.">
        <title>A Catalog of Tens of Thousands of Viruses from Human Metagenomes Reveals Hidden Associations with Chronic Diseases.</title>
        <authorList>
            <person name="Tisza M.J."/>
            <person name="Buck C.B."/>
        </authorList>
    </citation>
    <scope>NUCLEOTIDE SEQUENCE</scope>
    <source>
        <strain evidence="1">Ct5cR14</strain>
    </source>
</reference>
<protein>
    <submittedName>
        <fullName evidence="1">Uncharacterized protein</fullName>
    </submittedName>
</protein>
<accession>A0A8S5PS30</accession>
<dbReference type="EMBL" id="BK015486">
    <property type="protein sequence ID" value="DAE09323.1"/>
    <property type="molecule type" value="Genomic_DNA"/>
</dbReference>
<proteinExistence type="predicted"/>
<name>A0A8S5PS30_9CAUD</name>
<organism evidence="1">
    <name type="scientific">Podoviridae sp. ct5cR14</name>
    <dbReference type="NCBI Taxonomy" id="2825220"/>
    <lineage>
        <taxon>Viruses</taxon>
        <taxon>Duplodnaviria</taxon>
        <taxon>Heunggongvirae</taxon>
        <taxon>Uroviricota</taxon>
        <taxon>Caudoviricetes</taxon>
    </lineage>
</organism>